<dbReference type="AlphaFoldDB" id="A0A073J5G9"/>
<proteinExistence type="predicted"/>
<dbReference type="GeneID" id="68871748"/>
<evidence type="ECO:0000313" key="2">
    <source>
        <dbReference type="Proteomes" id="UP000027746"/>
    </source>
</evidence>
<name>A0A073J5G9_9RHOB</name>
<evidence type="ECO:0000313" key="1">
    <source>
        <dbReference type="EMBL" id="KEJ97224.1"/>
    </source>
</evidence>
<accession>A0A073J5G9</accession>
<dbReference type="EMBL" id="JAMD01000002">
    <property type="protein sequence ID" value="KEJ97224.1"/>
    <property type="molecule type" value="Genomic_DNA"/>
</dbReference>
<dbReference type="Proteomes" id="UP000027746">
    <property type="component" value="Unassembled WGS sequence"/>
</dbReference>
<sequence>MSYVTKINPSEPVAVNNARLGALYAEMGEVSAEDILCRAMEELALRMSHCERLFRTDDHAGLRKSARSLIAIAEQIGMDVLARVAGDVTYCIDRKDTVALAATVNRLMRTGEGSLTAVWDLQDITL</sequence>
<comment type="caution">
    <text evidence="1">The sequence shown here is derived from an EMBL/GenBank/DDBJ whole genome shotgun (WGS) entry which is preliminary data.</text>
</comment>
<organism evidence="1 2">
    <name type="scientific">Pseudosulfitobacter pseudonitzschiae</name>
    <dbReference type="NCBI Taxonomy" id="1402135"/>
    <lineage>
        <taxon>Bacteria</taxon>
        <taxon>Pseudomonadati</taxon>
        <taxon>Pseudomonadota</taxon>
        <taxon>Alphaproteobacteria</taxon>
        <taxon>Rhodobacterales</taxon>
        <taxon>Roseobacteraceae</taxon>
        <taxon>Pseudosulfitobacter</taxon>
    </lineage>
</organism>
<dbReference type="OrthoDB" id="7873775at2"/>
<protein>
    <submittedName>
        <fullName evidence="1">Uncharacterized protein</fullName>
    </submittedName>
</protein>
<keyword evidence="2" id="KW-1185">Reference proteome</keyword>
<reference evidence="1 2" key="1">
    <citation type="submission" date="2014-01" db="EMBL/GenBank/DDBJ databases">
        <title>Sulfitobacter sp. H3 (MCCC 1A00686) Genome Sequencing.</title>
        <authorList>
            <person name="Lai Q."/>
            <person name="Hong Z."/>
        </authorList>
    </citation>
    <scope>NUCLEOTIDE SEQUENCE [LARGE SCALE GENOMIC DNA]</scope>
    <source>
        <strain evidence="1 2">H3</strain>
    </source>
</reference>
<gene>
    <name evidence="1" type="ORF">SUH3_10640</name>
</gene>
<dbReference type="RefSeq" id="WP_037923009.1">
    <property type="nucleotide sequence ID" value="NZ_CP054599.1"/>
</dbReference>